<evidence type="ECO:0000313" key="5">
    <source>
        <dbReference type="EMBL" id="KEJ91233.1"/>
    </source>
</evidence>
<dbReference type="STRING" id="2754.EH55_11815"/>
<dbReference type="GO" id="GO:0055085">
    <property type="term" value="P:transmembrane transport"/>
    <property type="evidence" value="ECO:0007669"/>
    <property type="project" value="InterPro"/>
</dbReference>
<dbReference type="Pfam" id="PF03480">
    <property type="entry name" value="DctP"/>
    <property type="match status" value="1"/>
</dbReference>
<dbReference type="RefSeq" id="WP_037978509.1">
    <property type="nucleotide sequence ID" value="NZ_CAMETI010000002.1"/>
</dbReference>
<evidence type="ECO:0000256" key="1">
    <source>
        <dbReference type="ARBA" id="ARBA00009023"/>
    </source>
</evidence>
<evidence type="ECO:0000256" key="2">
    <source>
        <dbReference type="ARBA" id="ARBA00022448"/>
    </source>
</evidence>
<dbReference type="Gene3D" id="3.40.190.170">
    <property type="entry name" value="Bacterial extracellular solute-binding protein, family 7"/>
    <property type="match status" value="1"/>
</dbReference>
<keyword evidence="3 4" id="KW-0732">Signal</keyword>
<protein>
    <submittedName>
        <fullName evidence="5">C4-dicarboxylate ABC transporter substrate-binding protein</fullName>
    </submittedName>
</protein>
<evidence type="ECO:0000256" key="3">
    <source>
        <dbReference type="ARBA" id="ARBA00022729"/>
    </source>
</evidence>
<keyword evidence="2" id="KW-0813">Transport</keyword>
<evidence type="ECO:0000313" key="6">
    <source>
        <dbReference type="Proteomes" id="UP000027665"/>
    </source>
</evidence>
<reference evidence="5 6" key="1">
    <citation type="submission" date="2014-04" db="EMBL/GenBank/DDBJ databases">
        <title>Draft Genome Sequence of Synergistes jonesii.</title>
        <authorList>
            <person name="Coil D.A."/>
            <person name="Eisen J.A."/>
            <person name="Holland-Moritz H.E."/>
        </authorList>
    </citation>
    <scope>NUCLEOTIDE SEQUENCE [LARGE SCALE GENOMIC DNA]</scope>
    <source>
        <strain evidence="5 6">78-1</strain>
    </source>
</reference>
<feature type="chain" id="PRO_5001689817" evidence="4">
    <location>
        <begin position="24"/>
        <end position="333"/>
    </location>
</feature>
<gene>
    <name evidence="5" type="ORF">EH55_11815</name>
</gene>
<dbReference type="PANTHER" id="PTHR33376">
    <property type="match status" value="1"/>
</dbReference>
<accession>A0A073ILN1</accession>
<dbReference type="PANTHER" id="PTHR33376:SF7">
    <property type="entry name" value="C4-DICARBOXYLATE-BINDING PROTEIN DCTB"/>
    <property type="match status" value="1"/>
</dbReference>
<feature type="signal peptide" evidence="4">
    <location>
        <begin position="1"/>
        <end position="23"/>
    </location>
</feature>
<organism evidence="5 6">
    <name type="scientific">Synergistes jonesii</name>
    <dbReference type="NCBI Taxonomy" id="2754"/>
    <lineage>
        <taxon>Bacteria</taxon>
        <taxon>Thermotogati</taxon>
        <taxon>Synergistota</taxon>
        <taxon>Synergistia</taxon>
        <taxon>Synergistales</taxon>
        <taxon>Synergistaceae</taxon>
        <taxon>Synergistes</taxon>
    </lineage>
</organism>
<dbReference type="OrthoDB" id="9815946at2"/>
<dbReference type="NCBIfam" id="NF037995">
    <property type="entry name" value="TRAP_S1"/>
    <property type="match status" value="1"/>
</dbReference>
<dbReference type="EMBL" id="JMKI01000054">
    <property type="protein sequence ID" value="KEJ91233.1"/>
    <property type="molecule type" value="Genomic_DNA"/>
</dbReference>
<dbReference type="AlphaFoldDB" id="A0A073ILN1"/>
<dbReference type="Proteomes" id="UP000027665">
    <property type="component" value="Unassembled WGS sequence"/>
</dbReference>
<dbReference type="eggNOG" id="COG1638">
    <property type="taxonomic scope" value="Bacteria"/>
</dbReference>
<keyword evidence="6" id="KW-1185">Reference proteome</keyword>
<comment type="caution">
    <text evidence="5">The sequence shown here is derived from an EMBL/GenBank/DDBJ whole genome shotgun (WGS) entry which is preliminary data.</text>
</comment>
<dbReference type="GeneID" id="90984662"/>
<dbReference type="InterPro" id="IPR018389">
    <property type="entry name" value="DctP_fam"/>
</dbReference>
<comment type="similarity">
    <text evidence="1">Belongs to the bacterial solute-binding protein 7 family.</text>
</comment>
<proteinExistence type="inferred from homology"/>
<sequence>MKKFTVLMAALFAFAAMAGSAAAAEKIVFRFAGQQPTEHLCTKMMHDFAKEIGEKTKGRVEIKVFPANQLGSYELVMEELIRGTVDMSVTSFASGFDPRFDVIYTNGIVSSYDEAKKVFMPGAWLPNKLVELGKPLGVNVLGSYIEGFIGIASRKPLKEPLNPKVDKGVLVRVANMDVYNLGAKAMGFRTITIPWADIYQSMQTGVCDAVDGMSTAAAFTTLGDVMKYWYATNYSFEYLPLMVSEKAWKKLSPEDQKIFREAAKNFTLKSISTAQSEDTKYMQLMEKKGIKVFRYTDKELKPIKQACVGIWDELGKRGLTPELMKGLREHLGK</sequence>
<name>A0A073ILN1_9BACT</name>
<evidence type="ECO:0000256" key="4">
    <source>
        <dbReference type="SAM" id="SignalP"/>
    </source>
</evidence>
<dbReference type="InterPro" id="IPR038404">
    <property type="entry name" value="TRAP_DctP_sf"/>
</dbReference>